<sequence>MSTSNLPYPWSSRPSSATPSFRHNILSSNNEPVAPRLLLPHPNADNPSALHVLPSLCSSLQLPPVPPSPSPMRRTAPKDSLTTSHPPSPPPPFPQSSLGPGSTGTQPAVQLVVPRAVVDGLARDFSLTDVQRKIMQTFLHFGSVGQGLSKPDLLTRLYQLAITFDLENKRPKADGIDVQTMQAMMKDLKIRLEQTFSLTRSQTRTIRLLAQEKMFDPMRTCYMGVNQDVFDYIRAHSEELNYSNVIGNPSYELVMVKEVKKACSSIRNNFRQHLRDSITVYIDAVAFTHKMKKLYQRPGGVTYDDRLLLLRNIILRRYMVDHPNTVWAEEELTDDTTSDVDNAAAPSNADGSTRPAKRPRTVKSSAGGRVPKGQDFWSLIDSWFYSKKDLGKRLTDEGWKQLLEGYVRFDEAGFKSTASSPQPTADGQLDTHAMQTRRGWFDGGGPGSSALALVI</sequence>
<accession>A0ABQ8UWR6</accession>
<evidence type="ECO:0000313" key="2">
    <source>
        <dbReference type="EMBL" id="KAJ4464151.1"/>
    </source>
</evidence>
<reference evidence="2" key="1">
    <citation type="submission" date="2022-08" db="EMBL/GenBank/DDBJ databases">
        <title>A Global Phylogenomic Analysis of the Shiitake Genus Lentinula.</title>
        <authorList>
            <consortium name="DOE Joint Genome Institute"/>
            <person name="Sierra-Patev S."/>
            <person name="Min B."/>
            <person name="Naranjo-Ortiz M."/>
            <person name="Looney B."/>
            <person name="Konkel Z."/>
            <person name="Slot J.C."/>
            <person name="Sakamoto Y."/>
            <person name="Steenwyk J.L."/>
            <person name="Rokas A."/>
            <person name="Carro J."/>
            <person name="Camarero S."/>
            <person name="Ferreira P."/>
            <person name="Molpeceres G."/>
            <person name="Ruiz-Duenas F.J."/>
            <person name="Serrano A."/>
            <person name="Henrissat B."/>
            <person name="Drula E."/>
            <person name="Hughes K.W."/>
            <person name="Mata J.L."/>
            <person name="Ishikawa N.K."/>
            <person name="Vargas-Isla R."/>
            <person name="Ushijima S."/>
            <person name="Smith C.A."/>
            <person name="Ahrendt S."/>
            <person name="Andreopoulos W."/>
            <person name="He G."/>
            <person name="Labutti K."/>
            <person name="Lipzen A."/>
            <person name="Ng V."/>
            <person name="Riley R."/>
            <person name="Sandor L."/>
            <person name="Barry K."/>
            <person name="Martinez A.T."/>
            <person name="Xiao Y."/>
            <person name="Gibbons J.G."/>
            <person name="Terashima K."/>
            <person name="Grigoriev I.V."/>
            <person name="Hibbett D.S."/>
        </authorList>
    </citation>
    <scope>NUCLEOTIDE SEQUENCE</scope>
    <source>
        <strain evidence="2">RHP3577 ss4</strain>
    </source>
</reference>
<proteinExistence type="predicted"/>
<protein>
    <submittedName>
        <fullName evidence="2">Uncharacterized protein</fullName>
    </submittedName>
</protein>
<feature type="region of interest" description="Disordered" evidence="1">
    <location>
        <begin position="331"/>
        <end position="369"/>
    </location>
</feature>
<feature type="compositionally biased region" description="Polar residues" evidence="1">
    <location>
        <begin position="1"/>
        <end position="31"/>
    </location>
</feature>
<organism evidence="2 3">
    <name type="scientific">Lentinula lateritia</name>
    <dbReference type="NCBI Taxonomy" id="40482"/>
    <lineage>
        <taxon>Eukaryota</taxon>
        <taxon>Fungi</taxon>
        <taxon>Dikarya</taxon>
        <taxon>Basidiomycota</taxon>
        <taxon>Agaricomycotina</taxon>
        <taxon>Agaricomycetes</taxon>
        <taxon>Agaricomycetidae</taxon>
        <taxon>Agaricales</taxon>
        <taxon>Marasmiineae</taxon>
        <taxon>Omphalotaceae</taxon>
        <taxon>Lentinula</taxon>
    </lineage>
</organism>
<keyword evidence="3" id="KW-1185">Reference proteome</keyword>
<feature type="region of interest" description="Disordered" evidence="1">
    <location>
        <begin position="1"/>
        <end position="45"/>
    </location>
</feature>
<dbReference type="Proteomes" id="UP001150217">
    <property type="component" value="Unassembled WGS sequence"/>
</dbReference>
<comment type="caution">
    <text evidence="2">The sequence shown here is derived from an EMBL/GenBank/DDBJ whole genome shotgun (WGS) entry which is preliminary data.</text>
</comment>
<name>A0ABQ8UWR6_9AGAR</name>
<feature type="region of interest" description="Disordered" evidence="1">
    <location>
        <begin position="62"/>
        <end position="106"/>
    </location>
</feature>
<gene>
    <name evidence="2" type="ORF">C8R41DRAFT_872226</name>
</gene>
<dbReference type="EMBL" id="JANVFT010000146">
    <property type="protein sequence ID" value="KAJ4464151.1"/>
    <property type="molecule type" value="Genomic_DNA"/>
</dbReference>
<evidence type="ECO:0000256" key="1">
    <source>
        <dbReference type="SAM" id="MobiDB-lite"/>
    </source>
</evidence>
<evidence type="ECO:0000313" key="3">
    <source>
        <dbReference type="Proteomes" id="UP001150217"/>
    </source>
</evidence>